<keyword evidence="1" id="KW-0472">Membrane</keyword>
<reference evidence="2" key="1">
    <citation type="submission" date="2023-06" db="EMBL/GenBank/DDBJ databases">
        <title>Genome-scale phylogeny and comparative genomics of the fungal order Sordariales.</title>
        <authorList>
            <consortium name="Lawrence Berkeley National Laboratory"/>
            <person name="Hensen N."/>
            <person name="Bonometti L."/>
            <person name="Westerberg I."/>
            <person name="Brannstrom I.O."/>
            <person name="Guillou S."/>
            <person name="Cros-Aarteil S."/>
            <person name="Calhoun S."/>
            <person name="Haridas S."/>
            <person name="Kuo A."/>
            <person name="Mondo S."/>
            <person name="Pangilinan J."/>
            <person name="Riley R."/>
            <person name="Labutti K."/>
            <person name="Andreopoulos B."/>
            <person name="Lipzen A."/>
            <person name="Chen C."/>
            <person name="Yanf M."/>
            <person name="Daum C."/>
            <person name="Ng V."/>
            <person name="Clum A."/>
            <person name="Steindorff A."/>
            <person name="Ohm R."/>
            <person name="Martin F."/>
            <person name="Silar P."/>
            <person name="Natvig D."/>
            <person name="Lalanne C."/>
            <person name="Gautier V."/>
            <person name="Ament-Velasquez S.L."/>
            <person name="Kruys A."/>
            <person name="Hutchinson M.I."/>
            <person name="Powell A.J."/>
            <person name="Barry K."/>
            <person name="Miller A.N."/>
            <person name="Grigoriev I.V."/>
            <person name="Debuchy R."/>
            <person name="Gladieux P."/>
            <person name="Thoren M.H."/>
            <person name="Johannesson H."/>
        </authorList>
    </citation>
    <scope>NUCLEOTIDE SEQUENCE</scope>
    <source>
        <strain evidence="2">PSN4</strain>
    </source>
</reference>
<gene>
    <name evidence="2" type="ORF">QBC47DRAFT_383714</name>
</gene>
<dbReference type="Proteomes" id="UP001239445">
    <property type="component" value="Unassembled WGS sequence"/>
</dbReference>
<protein>
    <submittedName>
        <fullName evidence="2">Uncharacterized protein</fullName>
    </submittedName>
</protein>
<feature type="transmembrane region" description="Helical" evidence="1">
    <location>
        <begin position="99"/>
        <end position="123"/>
    </location>
</feature>
<keyword evidence="1" id="KW-1133">Transmembrane helix</keyword>
<dbReference type="AlphaFoldDB" id="A0AAJ0BA99"/>
<proteinExistence type="predicted"/>
<feature type="transmembrane region" description="Helical" evidence="1">
    <location>
        <begin position="129"/>
        <end position="148"/>
    </location>
</feature>
<keyword evidence="3" id="KW-1185">Reference proteome</keyword>
<dbReference type="EMBL" id="MU839835">
    <property type="protein sequence ID" value="KAK1754352.1"/>
    <property type="molecule type" value="Genomic_DNA"/>
</dbReference>
<name>A0AAJ0BA99_9PEZI</name>
<evidence type="ECO:0000256" key="1">
    <source>
        <dbReference type="SAM" id="Phobius"/>
    </source>
</evidence>
<accession>A0AAJ0BA99</accession>
<comment type="caution">
    <text evidence="2">The sequence shown here is derived from an EMBL/GenBank/DDBJ whole genome shotgun (WGS) entry which is preliminary data.</text>
</comment>
<evidence type="ECO:0000313" key="3">
    <source>
        <dbReference type="Proteomes" id="UP001239445"/>
    </source>
</evidence>
<evidence type="ECO:0000313" key="2">
    <source>
        <dbReference type="EMBL" id="KAK1754352.1"/>
    </source>
</evidence>
<keyword evidence="1" id="KW-0812">Transmembrane</keyword>
<sequence>MWRPIVLGRGLAHVPWLVPSPPPPLFSPGRVRAELRRQDVGGLSNHVGRHEFGEHELLGDHFTDHQSRRSERWRCQGRRTGRSGLDGLVHLDALTGHGILLLVLITHGLLVLLVVCSGFRVVVEVSGHIVWLDAFGVLDWVATLRLVAVGHAFFQGNRDTELSESLAFSSLLVNEFLHLFDGVEPYPRAVLVPATPKDEDRQLTLHRVVYIGLVRDLVSVASAPALSVYSTVGLGCLYLNQLRMPLWLAVLASSHPPCQQPRALQRGGGRN</sequence>
<organism evidence="2 3">
    <name type="scientific">Echria macrotheca</name>
    <dbReference type="NCBI Taxonomy" id="438768"/>
    <lineage>
        <taxon>Eukaryota</taxon>
        <taxon>Fungi</taxon>
        <taxon>Dikarya</taxon>
        <taxon>Ascomycota</taxon>
        <taxon>Pezizomycotina</taxon>
        <taxon>Sordariomycetes</taxon>
        <taxon>Sordariomycetidae</taxon>
        <taxon>Sordariales</taxon>
        <taxon>Schizotheciaceae</taxon>
        <taxon>Echria</taxon>
    </lineage>
</organism>